<organism evidence="7 8">
    <name type="scientific">Phlyctema vagabunda</name>
    <dbReference type="NCBI Taxonomy" id="108571"/>
    <lineage>
        <taxon>Eukaryota</taxon>
        <taxon>Fungi</taxon>
        <taxon>Dikarya</taxon>
        <taxon>Ascomycota</taxon>
        <taxon>Pezizomycotina</taxon>
        <taxon>Leotiomycetes</taxon>
        <taxon>Helotiales</taxon>
        <taxon>Dermateaceae</taxon>
        <taxon>Phlyctema</taxon>
    </lineage>
</organism>
<evidence type="ECO:0000256" key="5">
    <source>
        <dbReference type="SAM" id="SignalP"/>
    </source>
</evidence>
<dbReference type="InterPro" id="IPR016166">
    <property type="entry name" value="FAD-bd_PCMH"/>
</dbReference>
<feature type="signal peptide" evidence="5">
    <location>
        <begin position="1"/>
        <end position="22"/>
    </location>
</feature>
<dbReference type="Pfam" id="PF01565">
    <property type="entry name" value="FAD_binding_4"/>
    <property type="match status" value="1"/>
</dbReference>
<keyword evidence="8" id="KW-1185">Reference proteome</keyword>
<accession>A0ABR4P617</accession>
<dbReference type="PANTHER" id="PTHR42973">
    <property type="entry name" value="BINDING OXIDOREDUCTASE, PUTATIVE (AFU_ORTHOLOGUE AFUA_1G17690)-RELATED"/>
    <property type="match status" value="1"/>
</dbReference>
<keyword evidence="5" id="KW-0732">Signal</keyword>
<proteinExistence type="inferred from homology"/>
<keyword evidence="2" id="KW-0285">Flavoprotein</keyword>
<dbReference type="InterPro" id="IPR036318">
    <property type="entry name" value="FAD-bd_PCMH-like_sf"/>
</dbReference>
<keyword evidence="4" id="KW-0560">Oxidoreductase</keyword>
<gene>
    <name evidence="7" type="ORF">PVAG01_10461</name>
</gene>
<feature type="domain" description="FAD-binding PCMH-type" evidence="6">
    <location>
        <begin position="86"/>
        <end position="263"/>
    </location>
</feature>
<comment type="similarity">
    <text evidence="1">Belongs to the oxygen-dependent FAD-linked oxidoreductase family.</text>
</comment>
<dbReference type="PANTHER" id="PTHR42973:SF54">
    <property type="entry name" value="FAD-BINDING PCMH-TYPE DOMAIN-CONTAINING PROTEIN"/>
    <property type="match status" value="1"/>
</dbReference>
<sequence>MFSDRNKTYLLAILSLATTSSASYSKVVTGEDCGNPLGYNSTDSNIPLRTAATCSYFKEKFPDMTIVRTEGSAYTAENQVSWNAGAWLGPACVLTPANAEEMSEAVKGLVRFGTPFAMRGGGHMPIPNAANINSTGVLISSSKLTKMELSTDGGTLELAPANRWGDAYIYLNETGTGKMVVGGRYAPVGVPGYLLGGGMSFFSNEYGFSSANGNVRAYECVLADGTIVSATSENEFVDLYWALQGGGNSFCLVTKFDLKTFDSPFIMLADAHYGTGAATKDLWIDSVLNFVLNGSDDPKAAVIPVARFGLGSSEPVYDATLFYNGDVAESTVLNDFQGGLLPKTNSTQLRNLTMAAFAKAVRPAFQEGGESFALQQRFRVIPTLATREAIEIVHDTFRDAIPQVSNLTDFFAGLAWNAITTEFNRASNQGVGCPQGVEEIPLYWVEQALTWGDAADSPTIDAWLHAVGANITAQLEAVGASHPYIYLNDADPDQKVFEGYPADNVKRLQSIRDKYDPQRIFTDLMPGGFKVADVVV</sequence>
<evidence type="ECO:0000256" key="3">
    <source>
        <dbReference type="ARBA" id="ARBA00022827"/>
    </source>
</evidence>
<dbReference type="InterPro" id="IPR006094">
    <property type="entry name" value="Oxid_FAD_bind_N"/>
</dbReference>
<evidence type="ECO:0000313" key="8">
    <source>
        <dbReference type="Proteomes" id="UP001629113"/>
    </source>
</evidence>
<evidence type="ECO:0000313" key="7">
    <source>
        <dbReference type="EMBL" id="KAL3418745.1"/>
    </source>
</evidence>
<dbReference type="SUPFAM" id="SSF56176">
    <property type="entry name" value="FAD-binding/transporter-associated domain-like"/>
    <property type="match status" value="1"/>
</dbReference>
<dbReference type="InterPro" id="IPR016169">
    <property type="entry name" value="FAD-bd_PCMH_sub2"/>
</dbReference>
<dbReference type="PROSITE" id="PS51387">
    <property type="entry name" value="FAD_PCMH"/>
    <property type="match status" value="1"/>
</dbReference>
<evidence type="ECO:0000256" key="2">
    <source>
        <dbReference type="ARBA" id="ARBA00022630"/>
    </source>
</evidence>
<dbReference type="Proteomes" id="UP001629113">
    <property type="component" value="Unassembled WGS sequence"/>
</dbReference>
<reference evidence="7 8" key="1">
    <citation type="submission" date="2024-06" db="EMBL/GenBank/DDBJ databases">
        <title>Complete genome of Phlyctema vagabunda strain 19-DSS-EL-015.</title>
        <authorList>
            <person name="Fiorenzani C."/>
        </authorList>
    </citation>
    <scope>NUCLEOTIDE SEQUENCE [LARGE SCALE GENOMIC DNA]</scope>
    <source>
        <strain evidence="7 8">19-DSS-EL-015</strain>
    </source>
</reference>
<feature type="chain" id="PRO_5045399288" evidence="5">
    <location>
        <begin position="23"/>
        <end position="536"/>
    </location>
</feature>
<keyword evidence="3" id="KW-0274">FAD</keyword>
<evidence type="ECO:0000256" key="1">
    <source>
        <dbReference type="ARBA" id="ARBA00005466"/>
    </source>
</evidence>
<evidence type="ECO:0000256" key="4">
    <source>
        <dbReference type="ARBA" id="ARBA00023002"/>
    </source>
</evidence>
<name>A0ABR4P617_9HELO</name>
<dbReference type="InterPro" id="IPR050416">
    <property type="entry name" value="FAD-linked_Oxidoreductase"/>
</dbReference>
<evidence type="ECO:0000259" key="6">
    <source>
        <dbReference type="PROSITE" id="PS51387"/>
    </source>
</evidence>
<comment type="caution">
    <text evidence="7">The sequence shown here is derived from an EMBL/GenBank/DDBJ whole genome shotgun (WGS) entry which is preliminary data.</text>
</comment>
<dbReference type="Gene3D" id="3.30.465.10">
    <property type="match status" value="1"/>
</dbReference>
<protein>
    <submittedName>
        <fullName evidence="7">FAD binding domain-containing protein</fullName>
    </submittedName>
</protein>
<dbReference type="EMBL" id="JBFCZG010000009">
    <property type="protein sequence ID" value="KAL3418745.1"/>
    <property type="molecule type" value="Genomic_DNA"/>
</dbReference>